<evidence type="ECO:0000313" key="1">
    <source>
        <dbReference type="EMBL" id="DAF58745.1"/>
    </source>
</evidence>
<proteinExistence type="predicted"/>
<reference evidence="1" key="1">
    <citation type="journal article" date="2021" name="Proc. Natl. Acad. Sci. U.S.A.">
        <title>A Catalog of Tens of Thousands of Viruses from Human Metagenomes Reveals Hidden Associations with Chronic Diseases.</title>
        <authorList>
            <person name="Tisza M.J."/>
            <person name="Buck C.B."/>
        </authorList>
    </citation>
    <scope>NUCLEOTIDE SEQUENCE</scope>
    <source>
        <strain evidence="1">CtxMM9</strain>
    </source>
</reference>
<accession>A0A8S5T679</accession>
<name>A0A8S5T679_9CAUD</name>
<dbReference type="EMBL" id="BK032759">
    <property type="protein sequence ID" value="DAF58745.1"/>
    <property type="molecule type" value="Genomic_DNA"/>
</dbReference>
<sequence length="31" mass="3644">MEEFKIIKDELVDTTKTPTPTEENVTIFYPN</sequence>
<organism evidence="1">
    <name type="scientific">Siphoviridae sp. ctxMM9</name>
    <dbReference type="NCBI Taxonomy" id="2827973"/>
    <lineage>
        <taxon>Viruses</taxon>
        <taxon>Duplodnaviria</taxon>
        <taxon>Heunggongvirae</taxon>
        <taxon>Uroviricota</taxon>
        <taxon>Caudoviricetes</taxon>
    </lineage>
</organism>
<protein>
    <submittedName>
        <fullName evidence="1">Uncharacterized protein</fullName>
    </submittedName>
</protein>